<keyword evidence="10" id="KW-0520">NAD</keyword>
<evidence type="ECO:0000259" key="14">
    <source>
        <dbReference type="PROSITE" id="PS51379"/>
    </source>
</evidence>
<dbReference type="Pfam" id="PF10588">
    <property type="entry name" value="NADH-G_4Fe-4S_3"/>
    <property type="match status" value="1"/>
</dbReference>
<comment type="subcellular location">
    <subcellularLocation>
        <location evidence="2">Membrane</location>
    </subcellularLocation>
</comment>
<dbReference type="SMART" id="SM00929">
    <property type="entry name" value="NADH-G_4Fe-4S_3"/>
    <property type="match status" value="1"/>
</dbReference>
<comment type="similarity">
    <text evidence="3">Belongs to the complex I 75 kDa subunit family.</text>
</comment>
<dbReference type="GO" id="GO:0016491">
    <property type="term" value="F:oxidoreductase activity"/>
    <property type="evidence" value="ECO:0007669"/>
    <property type="project" value="InterPro"/>
</dbReference>
<dbReference type="GO" id="GO:0051537">
    <property type="term" value="F:2 iron, 2 sulfur cluster binding"/>
    <property type="evidence" value="ECO:0007669"/>
    <property type="project" value="UniProtKB-KW"/>
</dbReference>
<dbReference type="PROSITE" id="PS51379">
    <property type="entry name" value="4FE4S_FER_2"/>
    <property type="match status" value="1"/>
</dbReference>
<evidence type="ECO:0000256" key="6">
    <source>
        <dbReference type="ARBA" id="ARBA00022723"/>
    </source>
</evidence>
<evidence type="ECO:0000256" key="7">
    <source>
        <dbReference type="ARBA" id="ARBA00022967"/>
    </source>
</evidence>
<dbReference type="PROSITE" id="PS51839">
    <property type="entry name" value="4FE4S_HC3"/>
    <property type="match status" value="1"/>
</dbReference>
<accession>X1MP58</accession>
<keyword evidence="11" id="KW-0472">Membrane</keyword>
<evidence type="ECO:0000313" key="16">
    <source>
        <dbReference type="EMBL" id="GAI08169.1"/>
    </source>
</evidence>
<dbReference type="PROSITE" id="PS51085">
    <property type="entry name" value="2FE2S_FER_2"/>
    <property type="match status" value="1"/>
</dbReference>
<dbReference type="PANTHER" id="PTHR24960:SF84">
    <property type="entry name" value="HYDROGENASE SUBUNIT"/>
    <property type="match status" value="1"/>
</dbReference>
<name>X1MP58_9ZZZZ</name>
<dbReference type="Gene3D" id="3.30.70.20">
    <property type="match status" value="1"/>
</dbReference>
<reference evidence="16" key="1">
    <citation type="journal article" date="2014" name="Front. Microbiol.">
        <title>High frequency of phylogenetically diverse reductive dehalogenase-homologous genes in deep subseafloor sedimentary metagenomes.</title>
        <authorList>
            <person name="Kawai M."/>
            <person name="Futagami T."/>
            <person name="Toyoda A."/>
            <person name="Takaki Y."/>
            <person name="Nishi S."/>
            <person name="Hori S."/>
            <person name="Arai W."/>
            <person name="Tsubouchi T."/>
            <person name="Morono Y."/>
            <person name="Uchiyama I."/>
            <person name="Ito T."/>
            <person name="Fujiyama A."/>
            <person name="Inagaki F."/>
            <person name="Takami H."/>
        </authorList>
    </citation>
    <scope>NUCLEOTIDE SEQUENCE</scope>
    <source>
        <strain evidence="16">Expedition CK06-06</strain>
    </source>
</reference>
<dbReference type="CDD" id="cd00207">
    <property type="entry name" value="fer2"/>
    <property type="match status" value="1"/>
</dbReference>
<feature type="domain" description="4Fe-4S His(Cys)3-ligated-type" evidence="15">
    <location>
        <begin position="80"/>
        <end position="119"/>
    </location>
</feature>
<dbReference type="InterPro" id="IPR050157">
    <property type="entry name" value="PSI_iron-sulfur_center"/>
</dbReference>
<evidence type="ECO:0000256" key="3">
    <source>
        <dbReference type="ARBA" id="ARBA00005404"/>
    </source>
</evidence>
<evidence type="ECO:0000256" key="10">
    <source>
        <dbReference type="ARBA" id="ARBA00023027"/>
    </source>
</evidence>
<sequence>MNDITLTINGKQVKGKAGDTVLEICQANSIDVPTLCHLEGLSDVGACRMCVVEIERERRPVPACTYPARDGLVVKTHTEQLERYRRQILELIFTERNHFCMFCEQSGDCELQKLAYRYQMDNVRYPYTFPSLSVDSLSDYLVIDHNRCILCGRCIRACSEVA</sequence>
<dbReference type="InterPro" id="IPR019574">
    <property type="entry name" value="NADH_UbQ_OxRdtase_Gsu_4Fe4S-bd"/>
</dbReference>
<evidence type="ECO:0000259" key="13">
    <source>
        <dbReference type="PROSITE" id="PS51085"/>
    </source>
</evidence>
<dbReference type="GO" id="GO:0046872">
    <property type="term" value="F:metal ion binding"/>
    <property type="evidence" value="ECO:0007669"/>
    <property type="project" value="UniProtKB-KW"/>
</dbReference>
<evidence type="ECO:0000256" key="9">
    <source>
        <dbReference type="ARBA" id="ARBA00023014"/>
    </source>
</evidence>
<evidence type="ECO:0000256" key="11">
    <source>
        <dbReference type="ARBA" id="ARBA00023136"/>
    </source>
</evidence>
<dbReference type="GO" id="GO:0051539">
    <property type="term" value="F:4 iron, 4 sulfur cluster binding"/>
    <property type="evidence" value="ECO:0007669"/>
    <property type="project" value="UniProtKB-KW"/>
</dbReference>
<dbReference type="SUPFAM" id="SSF54862">
    <property type="entry name" value="4Fe-4S ferredoxins"/>
    <property type="match status" value="1"/>
</dbReference>
<keyword evidence="7" id="KW-1278">Translocase</keyword>
<comment type="caution">
    <text evidence="16">The sequence shown here is derived from an EMBL/GenBank/DDBJ whole genome shotgun (WGS) entry which is preliminary data.</text>
</comment>
<evidence type="ECO:0008006" key="17">
    <source>
        <dbReference type="Google" id="ProtNLM"/>
    </source>
</evidence>
<evidence type="ECO:0000256" key="8">
    <source>
        <dbReference type="ARBA" id="ARBA00023004"/>
    </source>
</evidence>
<dbReference type="Pfam" id="PF00037">
    <property type="entry name" value="Fer4"/>
    <property type="match status" value="1"/>
</dbReference>
<comment type="cofactor">
    <cofactor evidence="1">
        <name>[4Fe-4S] cluster</name>
        <dbReference type="ChEBI" id="CHEBI:49883"/>
    </cofactor>
</comment>
<evidence type="ECO:0000259" key="15">
    <source>
        <dbReference type="PROSITE" id="PS51839"/>
    </source>
</evidence>
<protein>
    <recommendedName>
        <fullName evidence="17">2Fe-2S ferredoxin-type domain-containing protein</fullName>
    </recommendedName>
</protein>
<dbReference type="SUPFAM" id="SSF54292">
    <property type="entry name" value="2Fe-2S ferredoxin-like"/>
    <property type="match status" value="1"/>
</dbReference>
<feature type="domain" description="4Fe-4S ferredoxin-type" evidence="14">
    <location>
        <begin position="139"/>
        <end position="162"/>
    </location>
</feature>
<dbReference type="Pfam" id="PF13510">
    <property type="entry name" value="Fer2_4"/>
    <property type="match status" value="1"/>
</dbReference>
<evidence type="ECO:0000256" key="4">
    <source>
        <dbReference type="ARBA" id="ARBA00022485"/>
    </source>
</evidence>
<evidence type="ECO:0000256" key="2">
    <source>
        <dbReference type="ARBA" id="ARBA00004370"/>
    </source>
</evidence>
<organism evidence="16">
    <name type="scientific">marine sediment metagenome</name>
    <dbReference type="NCBI Taxonomy" id="412755"/>
    <lineage>
        <taxon>unclassified sequences</taxon>
        <taxon>metagenomes</taxon>
        <taxon>ecological metagenomes</taxon>
    </lineage>
</organism>
<dbReference type="Gene3D" id="3.10.20.740">
    <property type="match status" value="1"/>
</dbReference>
<evidence type="ECO:0000256" key="5">
    <source>
        <dbReference type="ARBA" id="ARBA00022714"/>
    </source>
</evidence>
<feature type="domain" description="2Fe-2S ferredoxin-type" evidence="13">
    <location>
        <begin position="2"/>
        <end position="80"/>
    </location>
</feature>
<dbReference type="PANTHER" id="PTHR24960">
    <property type="entry name" value="PHOTOSYSTEM I IRON-SULFUR CENTER-RELATED"/>
    <property type="match status" value="1"/>
</dbReference>
<keyword evidence="9" id="KW-0411">Iron-sulfur</keyword>
<proteinExistence type="inferred from homology"/>
<evidence type="ECO:0000256" key="1">
    <source>
        <dbReference type="ARBA" id="ARBA00001966"/>
    </source>
</evidence>
<keyword evidence="5" id="KW-0001">2Fe-2S</keyword>
<dbReference type="GO" id="GO:0016020">
    <property type="term" value="C:membrane"/>
    <property type="evidence" value="ECO:0007669"/>
    <property type="project" value="UniProtKB-SubCell"/>
</dbReference>
<keyword evidence="6" id="KW-0479">Metal-binding</keyword>
<dbReference type="AlphaFoldDB" id="X1MP58"/>
<comment type="cofactor">
    <cofactor evidence="12">
        <name>[2Fe-2S] cluster</name>
        <dbReference type="ChEBI" id="CHEBI:190135"/>
    </cofactor>
</comment>
<dbReference type="InterPro" id="IPR036010">
    <property type="entry name" value="2Fe-2S_ferredoxin-like_sf"/>
</dbReference>
<dbReference type="FunFam" id="3.10.20.740:FF:000004">
    <property type="entry name" value="NADH-quinone oxidoreductase"/>
    <property type="match status" value="1"/>
</dbReference>
<gene>
    <name evidence="16" type="ORF">S06H3_10477</name>
</gene>
<keyword evidence="4" id="KW-0004">4Fe-4S</keyword>
<dbReference type="InterPro" id="IPR017896">
    <property type="entry name" value="4Fe4S_Fe-S-bd"/>
</dbReference>
<evidence type="ECO:0000256" key="12">
    <source>
        <dbReference type="ARBA" id="ARBA00034078"/>
    </source>
</evidence>
<feature type="non-terminal residue" evidence="16">
    <location>
        <position position="162"/>
    </location>
</feature>
<dbReference type="EMBL" id="BARV01004858">
    <property type="protein sequence ID" value="GAI08169.1"/>
    <property type="molecule type" value="Genomic_DNA"/>
</dbReference>
<keyword evidence="8" id="KW-0408">Iron</keyword>
<dbReference type="InterPro" id="IPR001041">
    <property type="entry name" value="2Fe-2S_ferredoxin-type"/>
</dbReference>